<sequence length="215" mass="23460">MAHSRNTPHTHLQSGTAAAYMNRVIGQTLVRRGFDGAEAGALTEMERLLEHHIQRLFENAHDYARLSGRSLPHAVDLFAAHEDSGWDVRSLRREAKRKRAGVTLPTSEEPPEPAAPINIASIPEGDGDVKPKLAKAPEYAWDGAPALPDPWTYKPDLVPPPPPPSSKVTAGVLEFMKLTASERGDIPAELGLVDYRRADTREGRKKWGVKGIGAA</sequence>
<gene>
    <name evidence="2" type="ORF">EHS24_002185</name>
</gene>
<evidence type="ECO:0000313" key="3">
    <source>
        <dbReference type="Proteomes" id="UP000279236"/>
    </source>
</evidence>
<keyword evidence="3" id="KW-1185">Reference proteome</keyword>
<reference evidence="2 3" key="1">
    <citation type="submission" date="2018-11" db="EMBL/GenBank/DDBJ databases">
        <title>Genome sequence of Apiotrichum porosum DSM 27194.</title>
        <authorList>
            <person name="Aliyu H."/>
            <person name="Gorte O."/>
            <person name="Ochsenreither K."/>
        </authorList>
    </citation>
    <scope>NUCLEOTIDE SEQUENCE [LARGE SCALE GENOMIC DNA]</scope>
    <source>
        <strain evidence="2 3">DSM 27194</strain>
    </source>
</reference>
<feature type="region of interest" description="Disordered" evidence="1">
    <location>
        <begin position="98"/>
        <end position="126"/>
    </location>
</feature>
<dbReference type="InterPro" id="IPR037818">
    <property type="entry name" value="TAF8"/>
</dbReference>
<evidence type="ECO:0000256" key="1">
    <source>
        <dbReference type="SAM" id="MobiDB-lite"/>
    </source>
</evidence>
<dbReference type="GO" id="GO:0005669">
    <property type="term" value="C:transcription factor TFIID complex"/>
    <property type="evidence" value="ECO:0007669"/>
    <property type="project" value="InterPro"/>
</dbReference>
<dbReference type="PANTHER" id="PTHR46469:SF1">
    <property type="entry name" value="TRANSCRIPTION INITIATION FACTOR TFIID SUBUNIT 8"/>
    <property type="match status" value="1"/>
</dbReference>
<dbReference type="CDD" id="cd00076">
    <property type="entry name" value="HFD_SF"/>
    <property type="match status" value="1"/>
</dbReference>
<proteinExistence type="predicted"/>
<dbReference type="InterPro" id="IPR009072">
    <property type="entry name" value="Histone-fold"/>
</dbReference>
<dbReference type="Gene3D" id="1.10.20.10">
    <property type="entry name" value="Histone, subunit A"/>
    <property type="match status" value="1"/>
</dbReference>
<comment type="caution">
    <text evidence="2">The sequence shown here is derived from an EMBL/GenBank/DDBJ whole genome shotgun (WGS) entry which is preliminary data.</text>
</comment>
<protein>
    <recommendedName>
        <fullName evidence="4">Transcription initiation factor TFIID subunit 8</fullName>
    </recommendedName>
</protein>
<feature type="compositionally biased region" description="Low complexity" evidence="1">
    <location>
        <begin position="115"/>
        <end position="124"/>
    </location>
</feature>
<dbReference type="AlphaFoldDB" id="A0A427XHV0"/>
<dbReference type="GO" id="GO:0006367">
    <property type="term" value="P:transcription initiation at RNA polymerase II promoter"/>
    <property type="evidence" value="ECO:0007669"/>
    <property type="project" value="TreeGrafter"/>
</dbReference>
<organism evidence="2 3">
    <name type="scientific">Apiotrichum porosum</name>
    <dbReference type="NCBI Taxonomy" id="105984"/>
    <lineage>
        <taxon>Eukaryota</taxon>
        <taxon>Fungi</taxon>
        <taxon>Dikarya</taxon>
        <taxon>Basidiomycota</taxon>
        <taxon>Agaricomycotina</taxon>
        <taxon>Tremellomycetes</taxon>
        <taxon>Trichosporonales</taxon>
        <taxon>Trichosporonaceae</taxon>
        <taxon>Apiotrichum</taxon>
    </lineage>
</organism>
<name>A0A427XHV0_9TREE</name>
<dbReference type="Proteomes" id="UP000279236">
    <property type="component" value="Unassembled WGS sequence"/>
</dbReference>
<dbReference type="RefSeq" id="XP_028473607.1">
    <property type="nucleotide sequence ID" value="XM_028617929.1"/>
</dbReference>
<dbReference type="GO" id="GO:0046982">
    <property type="term" value="F:protein heterodimerization activity"/>
    <property type="evidence" value="ECO:0007669"/>
    <property type="project" value="InterPro"/>
</dbReference>
<dbReference type="STRING" id="105984.A0A427XHV0"/>
<dbReference type="PANTHER" id="PTHR46469">
    <property type="entry name" value="TRANSCRIPTION INITIATION FACTOR TFIID SUBUNIT 8"/>
    <property type="match status" value="1"/>
</dbReference>
<dbReference type="OrthoDB" id="2594031at2759"/>
<evidence type="ECO:0008006" key="4">
    <source>
        <dbReference type="Google" id="ProtNLM"/>
    </source>
</evidence>
<evidence type="ECO:0000313" key="2">
    <source>
        <dbReference type="EMBL" id="RSH78460.1"/>
    </source>
</evidence>
<dbReference type="EMBL" id="RSCE01000012">
    <property type="protein sequence ID" value="RSH78460.1"/>
    <property type="molecule type" value="Genomic_DNA"/>
</dbReference>
<dbReference type="GeneID" id="39586728"/>
<accession>A0A427XHV0</accession>